<proteinExistence type="predicted"/>
<protein>
    <submittedName>
        <fullName evidence="1">Uncharacterized protein</fullName>
    </submittedName>
</protein>
<name>A0A7R9WUB4_9STRA</name>
<evidence type="ECO:0000313" key="1">
    <source>
        <dbReference type="EMBL" id="CAD8335643.1"/>
    </source>
</evidence>
<sequence>MVSVRRDALHARVMRCQFKHACRHIFKPLHVNFPPRSARLSKPTSHQKKTSSISTMTIPLEMALVYAKHHKRLNTECEMFLEARTIVPSLYRSLAPNPFARAYVAPDAKSGGRWIFVDLFGAEGRHIETCRFMPDRLGMAKLLLGGVAPKEQVALELAFHSESEKTRHIIQKWSLWQRLSTGTDAEPANNAAILDEAFGALLDANPDTFM</sequence>
<reference evidence="1" key="1">
    <citation type="submission" date="2021-01" db="EMBL/GenBank/DDBJ databases">
        <authorList>
            <person name="Corre E."/>
            <person name="Pelletier E."/>
            <person name="Niang G."/>
            <person name="Scheremetjew M."/>
            <person name="Finn R."/>
            <person name="Kale V."/>
            <person name="Holt S."/>
            <person name="Cochrane G."/>
            <person name="Meng A."/>
            <person name="Brown T."/>
            <person name="Cohen L."/>
        </authorList>
    </citation>
    <scope>NUCLEOTIDE SEQUENCE</scope>
    <source>
        <strain evidence="1">CCMP3328</strain>
    </source>
</reference>
<gene>
    <name evidence="1" type="ORF">CAUS1442_LOCUS7748</name>
</gene>
<dbReference type="AlphaFoldDB" id="A0A7R9WUB4"/>
<organism evidence="1">
    <name type="scientific">Craspedostauros australis</name>
    <dbReference type="NCBI Taxonomy" id="1486917"/>
    <lineage>
        <taxon>Eukaryota</taxon>
        <taxon>Sar</taxon>
        <taxon>Stramenopiles</taxon>
        <taxon>Ochrophyta</taxon>
        <taxon>Bacillariophyta</taxon>
        <taxon>Bacillariophyceae</taxon>
        <taxon>Bacillariophycidae</taxon>
        <taxon>Naviculales</taxon>
        <taxon>Naviculaceae</taxon>
        <taxon>Craspedostauros</taxon>
    </lineage>
</organism>
<accession>A0A7R9WUB4</accession>
<dbReference type="EMBL" id="HBEF01012307">
    <property type="protein sequence ID" value="CAD8335643.1"/>
    <property type="molecule type" value="Transcribed_RNA"/>
</dbReference>